<feature type="coiled-coil region" evidence="1">
    <location>
        <begin position="26"/>
        <end position="53"/>
    </location>
</feature>
<organism evidence="2">
    <name type="scientific">marine sediment metagenome</name>
    <dbReference type="NCBI Taxonomy" id="412755"/>
    <lineage>
        <taxon>unclassified sequences</taxon>
        <taxon>metagenomes</taxon>
        <taxon>ecological metagenomes</taxon>
    </lineage>
</organism>
<sequence length="96" mass="11233">MLILGECSCIRKAPKQAIEWALDYHIIAVRRELMDTERNLEMAKDEYKEITGKEPGIYGAEAQIQRLKKEEDYYMELRGKIIELPVCDQPAFEVQK</sequence>
<dbReference type="EMBL" id="LAZR01016847">
    <property type="protein sequence ID" value="KKM02756.1"/>
    <property type="molecule type" value="Genomic_DNA"/>
</dbReference>
<reference evidence="2" key="1">
    <citation type="journal article" date="2015" name="Nature">
        <title>Complex archaea that bridge the gap between prokaryotes and eukaryotes.</title>
        <authorList>
            <person name="Spang A."/>
            <person name="Saw J.H."/>
            <person name="Jorgensen S.L."/>
            <person name="Zaremba-Niedzwiedzka K."/>
            <person name="Martijn J."/>
            <person name="Lind A.E."/>
            <person name="van Eijk R."/>
            <person name="Schleper C."/>
            <person name="Guy L."/>
            <person name="Ettema T.J."/>
        </authorList>
    </citation>
    <scope>NUCLEOTIDE SEQUENCE</scope>
</reference>
<name>A0A0F9JAC9_9ZZZZ</name>
<proteinExistence type="predicted"/>
<comment type="caution">
    <text evidence="2">The sequence shown here is derived from an EMBL/GenBank/DDBJ whole genome shotgun (WGS) entry which is preliminary data.</text>
</comment>
<accession>A0A0F9JAC9</accession>
<gene>
    <name evidence="2" type="ORF">LCGC14_1781240</name>
</gene>
<dbReference type="AlphaFoldDB" id="A0A0F9JAC9"/>
<evidence type="ECO:0000256" key="1">
    <source>
        <dbReference type="SAM" id="Coils"/>
    </source>
</evidence>
<protein>
    <submittedName>
        <fullName evidence="2">Uncharacterized protein</fullName>
    </submittedName>
</protein>
<keyword evidence="1" id="KW-0175">Coiled coil</keyword>
<evidence type="ECO:0000313" key="2">
    <source>
        <dbReference type="EMBL" id="KKM02756.1"/>
    </source>
</evidence>